<sequence>MDQWLLLAKDGDPALFYVPSSITGLNVTPAGAVQQRKPNTIHDEYSVRVRIEDENVLEETKEGFDVAIEKLKHTPDVCASIAIASGLVEKKSSFSLEETDVVIKVSNFVRDTLYFNRKVAGLHDPSTNVEQAPDFFSVYPKQGKQYPQLLFPVRCHLNPMIPVVGNDSLPISPDAIHLLCQGSVYFELKQSAYSFEGVNGRVKQIVLVPSIVAVRVEPPLRRAPTPASIAKRRILSF</sequence>
<protein>
    <submittedName>
        <fullName evidence="1">Uncharacterized protein</fullName>
    </submittedName>
</protein>
<keyword evidence="2" id="KW-1185">Reference proteome</keyword>
<accession>R7Q4T0</accession>
<gene>
    <name evidence="1" type="ORF">CHC_T00001763001</name>
</gene>
<dbReference type="AlphaFoldDB" id="R7Q4T0"/>
<evidence type="ECO:0000313" key="1">
    <source>
        <dbReference type="EMBL" id="CDF32999.1"/>
    </source>
</evidence>
<dbReference type="KEGG" id="ccp:CHC_T00001763001"/>
<dbReference type="Proteomes" id="UP000012073">
    <property type="component" value="Unassembled WGS sequence"/>
</dbReference>
<evidence type="ECO:0000313" key="2">
    <source>
        <dbReference type="Proteomes" id="UP000012073"/>
    </source>
</evidence>
<proteinExistence type="predicted"/>
<name>R7Q4T0_CHOCR</name>
<dbReference type="GeneID" id="17320521"/>
<organism evidence="1 2">
    <name type="scientific">Chondrus crispus</name>
    <name type="common">Carrageen Irish moss</name>
    <name type="synonym">Polymorpha crispa</name>
    <dbReference type="NCBI Taxonomy" id="2769"/>
    <lineage>
        <taxon>Eukaryota</taxon>
        <taxon>Rhodophyta</taxon>
        <taxon>Florideophyceae</taxon>
        <taxon>Rhodymeniophycidae</taxon>
        <taxon>Gigartinales</taxon>
        <taxon>Gigartinaceae</taxon>
        <taxon>Chondrus</taxon>
    </lineage>
</organism>
<dbReference type="Gramene" id="CDF32999">
    <property type="protein sequence ID" value="CDF32999"/>
    <property type="gene ID" value="CHC_T00001763001"/>
</dbReference>
<dbReference type="EMBL" id="HG001629">
    <property type="protein sequence ID" value="CDF32999.1"/>
    <property type="molecule type" value="Genomic_DNA"/>
</dbReference>
<dbReference type="RefSeq" id="XP_005712802.1">
    <property type="nucleotide sequence ID" value="XM_005712745.1"/>
</dbReference>
<reference evidence="2" key="1">
    <citation type="journal article" date="2013" name="Proc. Natl. Acad. Sci. U.S.A.">
        <title>Genome structure and metabolic features in the red seaweed Chondrus crispus shed light on evolution of the Archaeplastida.</title>
        <authorList>
            <person name="Collen J."/>
            <person name="Porcel B."/>
            <person name="Carre W."/>
            <person name="Ball S.G."/>
            <person name="Chaparro C."/>
            <person name="Tonon T."/>
            <person name="Barbeyron T."/>
            <person name="Michel G."/>
            <person name="Noel B."/>
            <person name="Valentin K."/>
            <person name="Elias M."/>
            <person name="Artiguenave F."/>
            <person name="Arun A."/>
            <person name="Aury J.M."/>
            <person name="Barbosa-Neto J.F."/>
            <person name="Bothwell J.H."/>
            <person name="Bouget F.Y."/>
            <person name="Brillet L."/>
            <person name="Cabello-Hurtado F."/>
            <person name="Capella-Gutierrez S."/>
            <person name="Charrier B."/>
            <person name="Cladiere L."/>
            <person name="Cock J.M."/>
            <person name="Coelho S.M."/>
            <person name="Colleoni C."/>
            <person name="Czjzek M."/>
            <person name="Da Silva C."/>
            <person name="Delage L."/>
            <person name="Denoeud F."/>
            <person name="Deschamps P."/>
            <person name="Dittami S.M."/>
            <person name="Gabaldon T."/>
            <person name="Gachon C.M."/>
            <person name="Groisillier A."/>
            <person name="Herve C."/>
            <person name="Jabbari K."/>
            <person name="Katinka M."/>
            <person name="Kloareg B."/>
            <person name="Kowalczyk N."/>
            <person name="Labadie K."/>
            <person name="Leblanc C."/>
            <person name="Lopez P.J."/>
            <person name="McLachlan D.H."/>
            <person name="Meslet-Cladiere L."/>
            <person name="Moustafa A."/>
            <person name="Nehr Z."/>
            <person name="Nyvall Collen P."/>
            <person name="Panaud O."/>
            <person name="Partensky F."/>
            <person name="Poulain J."/>
            <person name="Rensing S.A."/>
            <person name="Rousvoal S."/>
            <person name="Samson G."/>
            <person name="Symeonidi A."/>
            <person name="Weissenbach J."/>
            <person name="Zambounis A."/>
            <person name="Wincker P."/>
            <person name="Boyen C."/>
        </authorList>
    </citation>
    <scope>NUCLEOTIDE SEQUENCE [LARGE SCALE GENOMIC DNA]</scope>
    <source>
        <strain evidence="2">cv. Stackhouse</strain>
    </source>
</reference>